<keyword evidence="1" id="KW-0808">Transferase</keyword>
<accession>A0ABS0C2X6</accession>
<dbReference type="EMBL" id="JADLRE010000004">
    <property type="protein sequence ID" value="MBF6224734.1"/>
    <property type="molecule type" value="Genomic_DNA"/>
</dbReference>
<comment type="caution">
    <text evidence="1">The sequence shown here is derived from an EMBL/GenBank/DDBJ whole genome shotgun (WGS) entry which is preliminary data.</text>
</comment>
<sequence>MSSSSRSPQAVRTSITTRLNNYAKANKQSLNLVRRRFVMARFLARVFDMDPDGWILKGGVGMMVRLPDARYSKDIDLLVAMNMSDAVEALRHTGRNHAIDHFLFEVGPPIQLSNGKGVAVRVEALLGGKVFDAFSIDLSSARRELVGQIERRPIPRLVDTADFSQETTVQLYPLADQIADKICAMYEIHGAVGTESGRYRDLVDLLLISGFLAIDLSSTVTALEREKALRNIPALPTALESPGPTWPVRWSATARESPLAADYHDFDVALAAASRCYSRILSSLPAADHEATWSHERNTWE</sequence>
<gene>
    <name evidence="1" type="ORF">IU470_06385</name>
</gene>
<dbReference type="InterPro" id="IPR014942">
    <property type="entry name" value="AbiEii"/>
</dbReference>
<keyword evidence="2" id="KW-1185">Reference proteome</keyword>
<proteinExistence type="predicted"/>
<protein>
    <submittedName>
        <fullName evidence="1">Nucleotidyl transferase AbiEii/AbiGii toxin family protein</fullName>
    </submittedName>
</protein>
<dbReference type="RefSeq" id="WP_195032063.1">
    <property type="nucleotide sequence ID" value="NZ_JADLRE010000004.1"/>
</dbReference>
<dbReference type="Pfam" id="PF08843">
    <property type="entry name" value="AbiEii"/>
    <property type="match status" value="1"/>
</dbReference>
<evidence type="ECO:0000313" key="1">
    <source>
        <dbReference type="EMBL" id="MBF6224734.1"/>
    </source>
</evidence>
<name>A0ABS0C2X6_9NOCA</name>
<reference evidence="1 2" key="1">
    <citation type="submission" date="2020-10" db="EMBL/GenBank/DDBJ databases">
        <title>Identification of Nocardia species via Next-generation sequencing and recognition of intraspecies genetic diversity.</title>
        <authorList>
            <person name="Li P."/>
            <person name="Li P."/>
            <person name="Lu B."/>
        </authorList>
    </citation>
    <scope>NUCLEOTIDE SEQUENCE [LARGE SCALE GENOMIC DNA]</scope>
    <source>
        <strain evidence="1 2">N-11</strain>
    </source>
</reference>
<organism evidence="1 2">
    <name type="scientific">Nocardia abscessus</name>
    <dbReference type="NCBI Taxonomy" id="120957"/>
    <lineage>
        <taxon>Bacteria</taxon>
        <taxon>Bacillati</taxon>
        <taxon>Actinomycetota</taxon>
        <taxon>Actinomycetes</taxon>
        <taxon>Mycobacteriales</taxon>
        <taxon>Nocardiaceae</taxon>
        <taxon>Nocardia</taxon>
    </lineage>
</organism>
<dbReference type="GO" id="GO:0016740">
    <property type="term" value="F:transferase activity"/>
    <property type="evidence" value="ECO:0007669"/>
    <property type="project" value="UniProtKB-KW"/>
</dbReference>
<dbReference type="Proteomes" id="UP000807309">
    <property type="component" value="Unassembled WGS sequence"/>
</dbReference>
<evidence type="ECO:0000313" key="2">
    <source>
        <dbReference type="Proteomes" id="UP000807309"/>
    </source>
</evidence>